<name>A0A7C3GQZ1_9BACT</name>
<dbReference type="Proteomes" id="UP000886043">
    <property type="component" value="Unassembled WGS sequence"/>
</dbReference>
<gene>
    <name evidence="1" type="ORF">ENJ40_04155</name>
</gene>
<dbReference type="AlphaFoldDB" id="A0A7C3GQZ1"/>
<organism evidence="1">
    <name type="scientific">Thermosulfurimonas dismutans</name>
    <dbReference type="NCBI Taxonomy" id="999894"/>
    <lineage>
        <taxon>Bacteria</taxon>
        <taxon>Pseudomonadati</taxon>
        <taxon>Thermodesulfobacteriota</taxon>
        <taxon>Thermodesulfobacteria</taxon>
        <taxon>Thermodesulfobacteriales</taxon>
        <taxon>Thermodesulfobacteriaceae</taxon>
        <taxon>Thermosulfurimonas</taxon>
    </lineage>
</organism>
<protein>
    <submittedName>
        <fullName evidence="1">Uncharacterized protein</fullName>
    </submittedName>
</protein>
<sequence length="161" mass="19949">MAYQWLPPSKDHRPLWPGRLEEVIDLPNGLRLEIWDYSRRLAGDRWLVGMLVQIPIEAGPEHFSSPEIYERFRRETGGVLYYRYRKERNFIDERERERIFRSLKENFLRAALNYLSHPEFRERFLRTEVPLYERRVRWEEEVKRKDEEAEELEEIWKDRPI</sequence>
<accession>A0A7C3GQZ1</accession>
<dbReference type="EMBL" id="DRMH01000051">
    <property type="protein sequence ID" value="HFC97640.1"/>
    <property type="molecule type" value="Genomic_DNA"/>
</dbReference>
<comment type="caution">
    <text evidence="1">The sequence shown here is derived from an EMBL/GenBank/DDBJ whole genome shotgun (WGS) entry which is preliminary data.</text>
</comment>
<proteinExistence type="predicted"/>
<evidence type="ECO:0000313" key="1">
    <source>
        <dbReference type="EMBL" id="HFC97640.1"/>
    </source>
</evidence>
<reference evidence="1" key="1">
    <citation type="journal article" date="2020" name="mSystems">
        <title>Genome- and Community-Level Interaction Insights into Carbon Utilization and Element Cycling Functions of Hydrothermarchaeota in Hydrothermal Sediment.</title>
        <authorList>
            <person name="Zhou Z."/>
            <person name="Liu Y."/>
            <person name="Xu W."/>
            <person name="Pan J."/>
            <person name="Luo Z.H."/>
            <person name="Li M."/>
        </authorList>
    </citation>
    <scope>NUCLEOTIDE SEQUENCE [LARGE SCALE GENOMIC DNA]</scope>
    <source>
        <strain evidence="1">HyVt-483</strain>
    </source>
</reference>